<keyword evidence="2" id="KW-0805">Transcription regulation</keyword>
<dbReference type="Gene3D" id="3.30.40.10">
    <property type="entry name" value="Zinc/RING finger domain, C3HC4 (zinc finger)"/>
    <property type="match status" value="1"/>
</dbReference>
<reference evidence="6" key="1">
    <citation type="submission" date="2020-11" db="EMBL/GenBank/DDBJ databases">
        <title>Kefir isolates.</title>
        <authorList>
            <person name="Marcisauskas S."/>
            <person name="Kim Y."/>
            <person name="Blasche S."/>
        </authorList>
    </citation>
    <scope>NUCLEOTIDE SEQUENCE</scope>
    <source>
        <strain evidence="6">Olga-1</strain>
    </source>
</reference>
<keyword evidence="7" id="KW-1185">Reference proteome</keyword>
<feature type="compositionally biased region" description="Basic and acidic residues" evidence="4">
    <location>
        <begin position="265"/>
        <end position="282"/>
    </location>
</feature>
<dbReference type="SUPFAM" id="SSF57783">
    <property type="entry name" value="Zinc beta-ribbon"/>
    <property type="match status" value="1"/>
</dbReference>
<proteinExistence type="inferred from homology"/>
<dbReference type="PANTHER" id="PTHR13097">
    <property type="entry name" value="TRANSCRIPTION INITIATION FACTOR IIE, ALPHA SUBUNIT"/>
    <property type="match status" value="1"/>
</dbReference>
<feature type="region of interest" description="Disordered" evidence="4">
    <location>
        <begin position="264"/>
        <end position="297"/>
    </location>
</feature>
<protein>
    <recommendedName>
        <fullName evidence="5">HTH TFE/IIEalpha-type domain-containing protein</fullName>
    </recommendedName>
</protein>
<name>A0A9P6WNG6_9ASCO</name>
<dbReference type="SMART" id="SM00531">
    <property type="entry name" value="TFIIE"/>
    <property type="match status" value="1"/>
</dbReference>
<feature type="compositionally biased region" description="Polar residues" evidence="4">
    <location>
        <begin position="376"/>
        <end position="390"/>
    </location>
</feature>
<dbReference type="GO" id="GO:0006367">
    <property type="term" value="P:transcription initiation at RNA polymerase II promoter"/>
    <property type="evidence" value="ECO:0007669"/>
    <property type="project" value="InterPro"/>
</dbReference>
<evidence type="ECO:0000256" key="4">
    <source>
        <dbReference type="SAM" id="MobiDB-lite"/>
    </source>
</evidence>
<dbReference type="GO" id="GO:0005673">
    <property type="term" value="C:transcription factor TFIIE complex"/>
    <property type="evidence" value="ECO:0007669"/>
    <property type="project" value="TreeGrafter"/>
</dbReference>
<feature type="compositionally biased region" description="Low complexity" evidence="4">
    <location>
        <begin position="320"/>
        <end position="342"/>
    </location>
</feature>
<dbReference type="InterPro" id="IPR039997">
    <property type="entry name" value="TFE"/>
</dbReference>
<keyword evidence="3" id="KW-0804">Transcription</keyword>
<dbReference type="InterPro" id="IPR013083">
    <property type="entry name" value="Znf_RING/FYVE/PHD"/>
</dbReference>
<evidence type="ECO:0000256" key="2">
    <source>
        <dbReference type="ARBA" id="ARBA00023015"/>
    </source>
</evidence>
<feature type="compositionally biased region" description="Acidic residues" evidence="4">
    <location>
        <begin position="446"/>
        <end position="478"/>
    </location>
</feature>
<comment type="caution">
    <text evidence="6">The sequence shown here is derived from an EMBL/GenBank/DDBJ whole genome shotgun (WGS) entry which is preliminary data.</text>
</comment>
<sequence>MSSVSKAFQENDDAIKHLLRQVVYMFYPHQSIIIMEAILFHNVLFEDDLIKLCCMHKKVFRTFCNKLIDDKLIISHSQKEETQPYKYFNRTYYFIHNIEAIDSIKWKIHKIVKHVKEEIGNFSEPQGYICPTCHHKYTLLDAASLLTDDRLNFECSICGDYLIDDDISKEQRKGQEKLERLMSLVEPIIKYLKIVDDLKIDDNNFDTTLIKYVPAFSDSLALYSVSTKSSSRRKKFDNSNNGQNLDINQKSQATILVSITADDEDLKRERQRREDRNKKLRENTLPSWHQESTVGKAALGRLDSEDEEMAGIENNNQDLSSTDPTNPTDPTDPTTTSTTTTDGQTLIPDITVKMENSIQSESEHSTNNVKLEFSDNESTVKSNSTNTNPIANIKLESDSVISKQKKNPQSSIPSISSIPGISDSTSAEEFDALSAYYSQLRQRQEAEEEAEEEEDEEEEEEIGDIDMDDVEDDSEEGNDVLIKGDENVIKNNKELTPDGKNNVQDEGKFTSNEQPTTTATAEDFDEEDFDLEMFASDDE</sequence>
<evidence type="ECO:0000259" key="5">
    <source>
        <dbReference type="PROSITE" id="PS51344"/>
    </source>
</evidence>
<dbReference type="Proteomes" id="UP000697127">
    <property type="component" value="Unassembled WGS sequence"/>
</dbReference>
<dbReference type="Pfam" id="PF02002">
    <property type="entry name" value="TFIIE_alpha"/>
    <property type="match status" value="1"/>
</dbReference>
<gene>
    <name evidence="6" type="ORF">C6P40_005415</name>
</gene>
<dbReference type="AlphaFoldDB" id="A0A9P6WNG6"/>
<organism evidence="6 7">
    <name type="scientific">Pichia californica</name>
    <dbReference type="NCBI Taxonomy" id="460514"/>
    <lineage>
        <taxon>Eukaryota</taxon>
        <taxon>Fungi</taxon>
        <taxon>Dikarya</taxon>
        <taxon>Ascomycota</taxon>
        <taxon>Saccharomycotina</taxon>
        <taxon>Pichiomycetes</taxon>
        <taxon>Pichiales</taxon>
        <taxon>Pichiaceae</taxon>
        <taxon>Pichia</taxon>
    </lineage>
</organism>
<feature type="compositionally biased region" description="Polar residues" evidence="4">
    <location>
        <begin position="354"/>
        <end position="369"/>
    </location>
</feature>
<dbReference type="InterPro" id="IPR002853">
    <property type="entry name" value="TFIIE_asu"/>
</dbReference>
<comment type="similarity">
    <text evidence="1">Belongs to the TFIIE alpha subunit family.</text>
</comment>
<dbReference type="PANTHER" id="PTHR13097:SF7">
    <property type="entry name" value="GENERAL TRANSCRIPTION FACTOR IIE SUBUNIT 1"/>
    <property type="match status" value="1"/>
</dbReference>
<feature type="domain" description="HTH TFE/IIEalpha-type" evidence="5">
    <location>
        <begin position="15"/>
        <end position="105"/>
    </location>
</feature>
<feature type="compositionally biased region" description="Polar residues" evidence="4">
    <location>
        <begin position="284"/>
        <end position="293"/>
    </location>
</feature>
<evidence type="ECO:0000313" key="6">
    <source>
        <dbReference type="EMBL" id="KAG0689218.1"/>
    </source>
</evidence>
<dbReference type="InterPro" id="IPR017919">
    <property type="entry name" value="TFIIE/TFIIEa_HTH"/>
</dbReference>
<feature type="region of interest" description="Disordered" evidence="4">
    <location>
        <begin position="314"/>
        <end position="528"/>
    </location>
</feature>
<feature type="compositionally biased region" description="Low complexity" evidence="4">
    <location>
        <begin position="408"/>
        <end position="425"/>
    </location>
</feature>
<dbReference type="OrthoDB" id="361102at2759"/>
<dbReference type="InterPro" id="IPR024550">
    <property type="entry name" value="TFIIEa/SarR/Rpc3_HTH_dom"/>
</dbReference>
<evidence type="ECO:0000313" key="7">
    <source>
        <dbReference type="Proteomes" id="UP000697127"/>
    </source>
</evidence>
<accession>A0A9P6WNG6</accession>
<evidence type="ECO:0000256" key="3">
    <source>
        <dbReference type="ARBA" id="ARBA00023163"/>
    </source>
</evidence>
<dbReference type="PROSITE" id="PS51344">
    <property type="entry name" value="HTH_TFE_IIE"/>
    <property type="match status" value="1"/>
</dbReference>
<evidence type="ECO:0000256" key="1">
    <source>
        <dbReference type="ARBA" id="ARBA00008947"/>
    </source>
</evidence>
<feature type="compositionally biased region" description="Basic and acidic residues" evidence="4">
    <location>
        <begin position="482"/>
        <end position="508"/>
    </location>
</feature>
<dbReference type="EMBL" id="PUHW01000094">
    <property type="protein sequence ID" value="KAG0689218.1"/>
    <property type="molecule type" value="Genomic_DNA"/>
</dbReference>